<evidence type="ECO:0000256" key="4">
    <source>
        <dbReference type="ARBA" id="ARBA00023186"/>
    </source>
</evidence>
<evidence type="ECO:0000256" key="3">
    <source>
        <dbReference type="ARBA" id="ARBA00023136"/>
    </source>
</evidence>
<dbReference type="InterPro" id="IPR052029">
    <property type="entry name" value="PpiD_chaperone"/>
</dbReference>
<evidence type="ECO:0000256" key="2">
    <source>
        <dbReference type="ARBA" id="ARBA00022475"/>
    </source>
</evidence>
<organism evidence="6 7">
    <name type="scientific">Candidatus Spyradenecus faecavium</name>
    <dbReference type="NCBI Taxonomy" id="2840947"/>
    <lineage>
        <taxon>Bacteria</taxon>
        <taxon>Pseudomonadati</taxon>
        <taxon>Lentisphaerota</taxon>
        <taxon>Lentisphaeria</taxon>
        <taxon>Lentisphaerales</taxon>
        <taxon>Lentisphaeraceae</taxon>
        <taxon>Lentisphaeraceae incertae sedis</taxon>
        <taxon>Candidatus Spyradenecus</taxon>
    </lineage>
</organism>
<dbReference type="Proteomes" id="UP000886845">
    <property type="component" value="Unassembled WGS sequence"/>
</dbReference>
<dbReference type="PANTHER" id="PTHR47529:SF1">
    <property type="entry name" value="PERIPLASMIC CHAPERONE PPID"/>
    <property type="match status" value="1"/>
</dbReference>
<gene>
    <name evidence="6" type="ORF">IAC79_05830</name>
</gene>
<keyword evidence="6" id="KW-0413">Isomerase</keyword>
<dbReference type="GO" id="GO:0003755">
    <property type="term" value="F:peptidyl-prolyl cis-trans isomerase activity"/>
    <property type="evidence" value="ECO:0007669"/>
    <property type="project" value="InterPro"/>
</dbReference>
<reference evidence="6" key="1">
    <citation type="submission" date="2020-10" db="EMBL/GenBank/DDBJ databases">
        <authorList>
            <person name="Gilroy R."/>
        </authorList>
    </citation>
    <scope>NUCLEOTIDE SEQUENCE</scope>
    <source>
        <strain evidence="6">35461</strain>
    </source>
</reference>
<evidence type="ECO:0000259" key="5">
    <source>
        <dbReference type="Pfam" id="PF13145"/>
    </source>
</evidence>
<name>A0A9D1T330_9BACT</name>
<evidence type="ECO:0000313" key="7">
    <source>
        <dbReference type="Proteomes" id="UP000886845"/>
    </source>
</evidence>
<accession>A0A9D1T330</accession>
<comment type="subcellular location">
    <subcellularLocation>
        <location evidence="1">Cell membrane</location>
    </subcellularLocation>
</comment>
<sequence length="577" mass="63298">MFIYRFSRLIKSRLLWILLALLMVFAFVVADSCSGVGGQGGLLRGGEEIAPQTFSQAERTVGALTNEAMFSMTPEGRFASLLPHGADAFAGALMASEPQASLSTRSGRLQQRMVWKILAARQLADRYDLTRGGDAAAKQLIEASYADGQGAFVPELYLQFLSRANFARTPREFERLYAQTWLPAQAAAAAVRKSVGWVSPMERDFLLAAAFDETTACAVTLKNTAKPEDMAVSDEEAKAWYDANQERYRRPEERTIAYVEIPSQTFLRTGDPSEEEELEAMQYHASHMDEFKSKTSTNATDVVTYEEVRDEVLAKVRELAALEEARVFASEKLVPQLDAKPFAEVAKHYESKTATIPEGGWPVGFQNAIAVRDTVFTLEPEGALSHDVVPGTDRVYLIQLTDVRESAIKPLDEVKDQVLTAVRADKVRKQSLERGEAVRAQLAKSLAEGKSLKDAVAACKDANLSAGEAQTFTLADPSSFQQQDATYRTQILGAARSLGKGALSEPSLVGNNDVLLIYVASRVERNPVDKATQGPLLVRQMAENTAFQTAGDWLSWAIDTVPLTRPDGTPLLQAEEE</sequence>
<dbReference type="Pfam" id="PF13145">
    <property type="entry name" value="Rotamase_2"/>
    <property type="match status" value="1"/>
</dbReference>
<dbReference type="InterPro" id="IPR000297">
    <property type="entry name" value="PPIase_PpiC"/>
</dbReference>
<keyword evidence="2" id="KW-1003">Cell membrane</keyword>
<keyword evidence="4" id="KW-0143">Chaperone</keyword>
<keyword evidence="3" id="KW-0472">Membrane</keyword>
<proteinExistence type="predicted"/>
<evidence type="ECO:0000256" key="1">
    <source>
        <dbReference type="ARBA" id="ARBA00004236"/>
    </source>
</evidence>
<feature type="domain" description="PpiC" evidence="5">
    <location>
        <begin position="289"/>
        <end position="416"/>
    </location>
</feature>
<dbReference type="PANTHER" id="PTHR47529">
    <property type="entry name" value="PEPTIDYL-PROLYL CIS-TRANS ISOMERASE D"/>
    <property type="match status" value="1"/>
</dbReference>
<dbReference type="GO" id="GO:0005886">
    <property type="term" value="C:plasma membrane"/>
    <property type="evidence" value="ECO:0007669"/>
    <property type="project" value="UniProtKB-SubCell"/>
</dbReference>
<dbReference type="EMBL" id="DVOR01000187">
    <property type="protein sequence ID" value="HIV09611.1"/>
    <property type="molecule type" value="Genomic_DNA"/>
</dbReference>
<evidence type="ECO:0000313" key="6">
    <source>
        <dbReference type="EMBL" id="HIV09611.1"/>
    </source>
</evidence>
<reference evidence="6" key="2">
    <citation type="journal article" date="2021" name="PeerJ">
        <title>Extensive microbial diversity within the chicken gut microbiome revealed by metagenomics and culture.</title>
        <authorList>
            <person name="Gilroy R."/>
            <person name="Ravi A."/>
            <person name="Getino M."/>
            <person name="Pursley I."/>
            <person name="Horton D.L."/>
            <person name="Alikhan N.F."/>
            <person name="Baker D."/>
            <person name="Gharbi K."/>
            <person name="Hall N."/>
            <person name="Watson M."/>
            <person name="Adriaenssens E.M."/>
            <person name="Foster-Nyarko E."/>
            <person name="Jarju S."/>
            <person name="Secka A."/>
            <person name="Antonio M."/>
            <person name="Oren A."/>
            <person name="Chaudhuri R.R."/>
            <person name="La Ragione R."/>
            <person name="Hildebrand F."/>
            <person name="Pallen M.J."/>
        </authorList>
    </citation>
    <scope>NUCLEOTIDE SEQUENCE</scope>
    <source>
        <strain evidence="6">35461</strain>
    </source>
</reference>
<protein>
    <submittedName>
        <fullName evidence="6">Peptidyl-prolyl cis-trans isomerase</fullName>
    </submittedName>
</protein>
<comment type="caution">
    <text evidence="6">The sequence shown here is derived from an EMBL/GenBank/DDBJ whole genome shotgun (WGS) entry which is preliminary data.</text>
</comment>
<dbReference type="AlphaFoldDB" id="A0A9D1T330"/>